<dbReference type="InterPro" id="IPR023753">
    <property type="entry name" value="FAD/NAD-binding_dom"/>
</dbReference>
<feature type="domain" description="FAD/NAD(P)-binding" evidence="6">
    <location>
        <begin position="5"/>
        <end position="308"/>
    </location>
</feature>
<dbReference type="PANTHER" id="PTHR42913">
    <property type="entry name" value="APOPTOSIS-INDUCING FACTOR 1"/>
    <property type="match status" value="1"/>
</dbReference>
<dbReference type="InterPro" id="IPR051169">
    <property type="entry name" value="NADH-Q_oxidoreductase"/>
</dbReference>
<dbReference type="Pfam" id="PF07992">
    <property type="entry name" value="Pyr_redox_2"/>
    <property type="match status" value="1"/>
</dbReference>
<gene>
    <name evidence="8" type="ORF">COV07_00290</name>
</gene>
<evidence type="ECO:0000256" key="3">
    <source>
        <dbReference type="ARBA" id="ARBA00022630"/>
    </source>
</evidence>
<comment type="cofactor">
    <cofactor evidence="1">
        <name>FAD</name>
        <dbReference type="ChEBI" id="CHEBI:57692"/>
    </cofactor>
</comment>
<sequence>MKKIKVVIVGGGFGGVSVAKKLTRASHWRKNLSITLISRSRVSLFTPLLHEVATGGLREDGVGQSLASMFSKHDIELHYESITKVDIEKRELRTDMDKRLAYDFLVLATGSKPNFFGTKGAGEYAYTLKTIEDATKMREAICMASQKENPSFVVVGGGPTGVELVAEMRHFLDYLCKNSKVTLIQKGEELIPMFPPKFRILAKKRLEKLGINVVMNTGVTEICKDGVILDDGLQIPSHLTAWTAGVMTDIPEMSGSRIEAQKGRLPVDSKLRLQGEKNVFVIGDIAGFTNAGEDRPVPQLAQVATRQGPIVAKNIIATLEGKELTDYKFVSAGLLLSLGEWMAVAQLKSLFLSGRFAWLLWRAIYLSKIETIPGKLHILYDWIRCLVFSRRK</sequence>
<name>A0A2H0RL86_9BACT</name>
<dbReference type="GO" id="GO:0019646">
    <property type="term" value="P:aerobic electron transport chain"/>
    <property type="evidence" value="ECO:0007669"/>
    <property type="project" value="TreeGrafter"/>
</dbReference>
<evidence type="ECO:0000256" key="4">
    <source>
        <dbReference type="ARBA" id="ARBA00022827"/>
    </source>
</evidence>
<proteinExistence type="inferred from homology"/>
<accession>A0A2H0RL86</accession>
<dbReference type="PRINTS" id="PR00368">
    <property type="entry name" value="FADPNR"/>
</dbReference>
<dbReference type="InterPro" id="IPR036188">
    <property type="entry name" value="FAD/NAD-bd_sf"/>
</dbReference>
<evidence type="ECO:0000313" key="8">
    <source>
        <dbReference type="EMBL" id="PIR47186.1"/>
    </source>
</evidence>
<comment type="similarity">
    <text evidence="2">Belongs to the NADH dehydrogenase family.</text>
</comment>
<comment type="caution">
    <text evidence="8">The sequence shown here is derived from an EMBL/GenBank/DDBJ whole genome shotgun (WGS) entry which is preliminary data.</text>
</comment>
<organism evidence="8 9">
    <name type="scientific">Candidatus Vogelbacteria bacterium CG10_big_fil_rev_8_21_14_0_10_45_14</name>
    <dbReference type="NCBI Taxonomy" id="1975042"/>
    <lineage>
        <taxon>Bacteria</taxon>
        <taxon>Candidatus Vogeliibacteriota</taxon>
    </lineage>
</organism>
<keyword evidence="3" id="KW-0285">Flavoprotein</keyword>
<dbReference type="Proteomes" id="UP000230833">
    <property type="component" value="Unassembled WGS sequence"/>
</dbReference>
<reference evidence="8 9" key="1">
    <citation type="submission" date="2017-09" db="EMBL/GenBank/DDBJ databases">
        <title>Depth-based differentiation of microbial function through sediment-hosted aquifers and enrichment of novel symbionts in the deep terrestrial subsurface.</title>
        <authorList>
            <person name="Probst A.J."/>
            <person name="Ladd B."/>
            <person name="Jarett J.K."/>
            <person name="Geller-Mcgrath D.E."/>
            <person name="Sieber C.M."/>
            <person name="Emerson J.B."/>
            <person name="Anantharaman K."/>
            <person name="Thomas B.C."/>
            <person name="Malmstrom R."/>
            <person name="Stieglmeier M."/>
            <person name="Klingl A."/>
            <person name="Woyke T."/>
            <person name="Ryan C.M."/>
            <person name="Banfield J.F."/>
        </authorList>
    </citation>
    <scope>NUCLEOTIDE SEQUENCE [LARGE SCALE GENOMIC DNA]</scope>
    <source>
        <strain evidence="8">CG10_big_fil_rev_8_21_14_0_10_45_14</strain>
    </source>
</reference>
<dbReference type="InterPro" id="IPR054585">
    <property type="entry name" value="NDH2-like_C"/>
</dbReference>
<dbReference type="Gene3D" id="3.50.50.100">
    <property type="match status" value="1"/>
</dbReference>
<dbReference type="PRINTS" id="PR00469">
    <property type="entry name" value="PNDRDTASEII"/>
</dbReference>
<dbReference type="GO" id="GO:0003955">
    <property type="term" value="F:NAD(P)H dehydrogenase (quinone) activity"/>
    <property type="evidence" value="ECO:0007669"/>
    <property type="project" value="TreeGrafter"/>
</dbReference>
<dbReference type="SUPFAM" id="SSF51905">
    <property type="entry name" value="FAD/NAD(P)-binding domain"/>
    <property type="match status" value="1"/>
</dbReference>
<evidence type="ECO:0000259" key="7">
    <source>
        <dbReference type="Pfam" id="PF22366"/>
    </source>
</evidence>
<keyword evidence="5" id="KW-0560">Oxidoreductase</keyword>
<protein>
    <submittedName>
        <fullName evidence="8">Uncharacterized protein</fullName>
    </submittedName>
</protein>
<dbReference type="AlphaFoldDB" id="A0A2H0RL86"/>
<dbReference type="Pfam" id="PF22366">
    <property type="entry name" value="NDH2_C"/>
    <property type="match status" value="1"/>
</dbReference>
<dbReference type="PANTHER" id="PTHR42913:SF3">
    <property type="entry name" value="64 KDA MITOCHONDRIAL NADH DEHYDROGENASE (EUROFUNG)"/>
    <property type="match status" value="1"/>
</dbReference>
<evidence type="ECO:0000256" key="1">
    <source>
        <dbReference type="ARBA" id="ARBA00001974"/>
    </source>
</evidence>
<feature type="domain" description="External alternative NADH-ubiquinone oxidoreductase-like C-terminal" evidence="7">
    <location>
        <begin position="333"/>
        <end position="390"/>
    </location>
</feature>
<evidence type="ECO:0000313" key="9">
    <source>
        <dbReference type="Proteomes" id="UP000230833"/>
    </source>
</evidence>
<dbReference type="EMBL" id="PCYL01000004">
    <property type="protein sequence ID" value="PIR47186.1"/>
    <property type="molecule type" value="Genomic_DNA"/>
</dbReference>
<evidence type="ECO:0000256" key="2">
    <source>
        <dbReference type="ARBA" id="ARBA00005272"/>
    </source>
</evidence>
<keyword evidence="4" id="KW-0274">FAD</keyword>
<evidence type="ECO:0000256" key="5">
    <source>
        <dbReference type="ARBA" id="ARBA00023002"/>
    </source>
</evidence>
<evidence type="ECO:0000259" key="6">
    <source>
        <dbReference type="Pfam" id="PF07992"/>
    </source>
</evidence>